<dbReference type="Proteomes" id="UP000551327">
    <property type="component" value="Unassembled WGS sequence"/>
</dbReference>
<organism evidence="2 3">
    <name type="scientific">Novosphingobium piscinae</name>
    <dbReference type="NCBI Taxonomy" id="1507448"/>
    <lineage>
        <taxon>Bacteria</taxon>
        <taxon>Pseudomonadati</taxon>
        <taxon>Pseudomonadota</taxon>
        <taxon>Alphaproteobacteria</taxon>
        <taxon>Sphingomonadales</taxon>
        <taxon>Sphingomonadaceae</taxon>
        <taxon>Novosphingobium</taxon>
    </lineage>
</organism>
<evidence type="ECO:0000313" key="3">
    <source>
        <dbReference type="Proteomes" id="UP000551327"/>
    </source>
</evidence>
<protein>
    <submittedName>
        <fullName evidence="2">Nuclear transport factor 2 family protein</fullName>
    </submittedName>
</protein>
<sequence>MTELERLLAEQACARLVADYANLNDCGDWDGVAGLYAEDARFARPSAPEDWIVGRAAILAALRARPPRRGRHLCSNVVITVESAQLARGTCAIGLFVEGQPPLVGSFHDRFVKIGPAWRFAERRGSLAY</sequence>
<dbReference type="SUPFAM" id="SSF54427">
    <property type="entry name" value="NTF2-like"/>
    <property type="match status" value="1"/>
</dbReference>
<dbReference type="Gene3D" id="3.10.450.50">
    <property type="match status" value="1"/>
</dbReference>
<evidence type="ECO:0000313" key="2">
    <source>
        <dbReference type="EMBL" id="MBC2667588.1"/>
    </source>
</evidence>
<name>A0A7X1KNM1_9SPHN</name>
<dbReference type="InterPro" id="IPR032710">
    <property type="entry name" value="NTF2-like_dom_sf"/>
</dbReference>
<keyword evidence="3" id="KW-1185">Reference proteome</keyword>
<dbReference type="InterPro" id="IPR037401">
    <property type="entry name" value="SnoaL-like"/>
</dbReference>
<dbReference type="AlphaFoldDB" id="A0A7X1KNM1"/>
<evidence type="ECO:0000259" key="1">
    <source>
        <dbReference type="Pfam" id="PF13577"/>
    </source>
</evidence>
<dbReference type="CDD" id="cd00531">
    <property type="entry name" value="NTF2_like"/>
    <property type="match status" value="1"/>
</dbReference>
<dbReference type="EMBL" id="JACLAX010000001">
    <property type="protein sequence ID" value="MBC2667588.1"/>
    <property type="molecule type" value="Genomic_DNA"/>
</dbReference>
<feature type="domain" description="SnoaL-like" evidence="1">
    <location>
        <begin position="5"/>
        <end position="124"/>
    </location>
</feature>
<dbReference type="RefSeq" id="WP_185677481.1">
    <property type="nucleotide sequence ID" value="NZ_JACLAX010000001.1"/>
</dbReference>
<accession>A0A7X1KNM1</accession>
<dbReference type="Pfam" id="PF13577">
    <property type="entry name" value="SnoaL_4"/>
    <property type="match status" value="1"/>
</dbReference>
<gene>
    <name evidence="2" type="ORF">H7F53_00345</name>
</gene>
<proteinExistence type="predicted"/>
<reference evidence="2 3" key="1">
    <citation type="submission" date="2020-08" db="EMBL/GenBank/DDBJ databases">
        <title>The genome sequence of type strain Novosphingobium piscinae KCTC 42194.</title>
        <authorList>
            <person name="Liu Y."/>
        </authorList>
    </citation>
    <scope>NUCLEOTIDE SEQUENCE [LARGE SCALE GENOMIC DNA]</scope>
    <source>
        <strain evidence="2 3">KCTC 42194</strain>
    </source>
</reference>
<comment type="caution">
    <text evidence="2">The sequence shown here is derived from an EMBL/GenBank/DDBJ whole genome shotgun (WGS) entry which is preliminary data.</text>
</comment>